<evidence type="ECO:0000256" key="3">
    <source>
        <dbReference type="ARBA" id="ARBA00012438"/>
    </source>
</evidence>
<dbReference type="InterPro" id="IPR003594">
    <property type="entry name" value="HATPase_dom"/>
</dbReference>
<evidence type="ECO:0000256" key="8">
    <source>
        <dbReference type="ARBA" id="ARBA00022777"/>
    </source>
</evidence>
<evidence type="ECO:0000256" key="10">
    <source>
        <dbReference type="ARBA" id="ARBA00022989"/>
    </source>
</evidence>
<dbReference type="EMBL" id="JAROCY010000003">
    <property type="protein sequence ID" value="MDF8332261.1"/>
    <property type="molecule type" value="Genomic_DNA"/>
</dbReference>
<evidence type="ECO:0000256" key="1">
    <source>
        <dbReference type="ARBA" id="ARBA00000085"/>
    </source>
</evidence>
<keyword evidence="11" id="KW-0902">Two-component regulatory system</keyword>
<dbReference type="Gene3D" id="3.30.565.10">
    <property type="entry name" value="Histidine kinase-like ATPase, C-terminal domain"/>
    <property type="match status" value="1"/>
</dbReference>
<sequence length="333" mass="36434">MTGLPRTLFMPIRGRLAGYGVAIALFLLGFGVRYAFDPMFPPGFPFLTFFPVVILSTFLAGRGPGVLCGVLSGFAALYFFIPPKHTFLIDGQRATAMGFYAFVVVVDVLLIDGLMKRQRQLEESEARLAAMGDYQALLFKELQHRVANNLASVASMLRLKRRQIERDPSLALEMIDRADARIELMGRIHRQLYDPLARELSVREQIEQVVLQTREVTARGPVSCDIRIAPIKLETGRLMTLVLLISEILTNSFKHAFDGHEDARVLVELADDAQGNLRLTVADNGRGLGEAPVGAAARGLGTAIIRGFVSQLNGRMTVDGDGGVTTVVTFSAG</sequence>
<dbReference type="InterPro" id="IPR036890">
    <property type="entry name" value="HATPase_C_sf"/>
</dbReference>
<keyword evidence="4" id="KW-0597">Phosphoprotein</keyword>
<feature type="transmembrane region" description="Helical" evidence="13">
    <location>
        <begin position="16"/>
        <end position="36"/>
    </location>
</feature>
<dbReference type="Proteomes" id="UP001222770">
    <property type="component" value="Unassembled WGS sequence"/>
</dbReference>
<evidence type="ECO:0000313" key="16">
    <source>
        <dbReference type="Proteomes" id="UP001222770"/>
    </source>
</evidence>
<dbReference type="InterPro" id="IPR025201">
    <property type="entry name" value="KdpD_TM"/>
</dbReference>
<evidence type="ECO:0000256" key="6">
    <source>
        <dbReference type="ARBA" id="ARBA00022692"/>
    </source>
</evidence>
<evidence type="ECO:0000256" key="13">
    <source>
        <dbReference type="SAM" id="Phobius"/>
    </source>
</evidence>
<dbReference type="EC" id="2.7.13.3" evidence="3"/>
<dbReference type="InterPro" id="IPR005467">
    <property type="entry name" value="His_kinase_dom"/>
</dbReference>
<comment type="caution">
    <text evidence="15">The sequence shown here is derived from an EMBL/GenBank/DDBJ whole genome shotgun (WGS) entry which is preliminary data.</text>
</comment>
<feature type="transmembrane region" description="Helical" evidence="13">
    <location>
        <begin position="65"/>
        <end position="81"/>
    </location>
</feature>
<dbReference type="InterPro" id="IPR038318">
    <property type="entry name" value="KdpD_sf"/>
</dbReference>
<dbReference type="SUPFAM" id="SSF55874">
    <property type="entry name" value="ATPase domain of HSP90 chaperone/DNA topoisomerase II/histidine kinase"/>
    <property type="match status" value="1"/>
</dbReference>
<organism evidence="15 16">
    <name type="scientific">Novosphingobium cyanobacteriorum</name>
    <dbReference type="NCBI Taxonomy" id="3024215"/>
    <lineage>
        <taxon>Bacteria</taxon>
        <taxon>Pseudomonadati</taxon>
        <taxon>Pseudomonadota</taxon>
        <taxon>Alphaproteobacteria</taxon>
        <taxon>Sphingomonadales</taxon>
        <taxon>Sphingomonadaceae</taxon>
        <taxon>Novosphingobium</taxon>
    </lineage>
</organism>
<evidence type="ECO:0000313" key="15">
    <source>
        <dbReference type="EMBL" id="MDF8332261.1"/>
    </source>
</evidence>
<keyword evidence="16" id="KW-1185">Reference proteome</keyword>
<evidence type="ECO:0000259" key="14">
    <source>
        <dbReference type="PROSITE" id="PS50109"/>
    </source>
</evidence>
<dbReference type="SMART" id="SM00387">
    <property type="entry name" value="HATPase_c"/>
    <property type="match status" value="1"/>
</dbReference>
<evidence type="ECO:0000256" key="2">
    <source>
        <dbReference type="ARBA" id="ARBA00004141"/>
    </source>
</evidence>
<feature type="transmembrane region" description="Helical" evidence="13">
    <location>
        <begin position="93"/>
        <end position="111"/>
    </location>
</feature>
<dbReference type="InterPro" id="IPR011495">
    <property type="entry name" value="Sig_transdc_His_kin_sub2_dim/P"/>
</dbReference>
<dbReference type="RefSeq" id="WP_277275427.1">
    <property type="nucleotide sequence ID" value="NZ_JAROCY010000003.1"/>
</dbReference>
<name>A0ABT6CEB5_9SPHN</name>
<dbReference type="Gene3D" id="1.20.120.620">
    <property type="entry name" value="Backbone structure of the membrane domain of e. Coli histidine kinase receptor kdpd"/>
    <property type="match status" value="1"/>
</dbReference>
<dbReference type="Pfam" id="PF02518">
    <property type="entry name" value="HATPase_c"/>
    <property type="match status" value="1"/>
</dbReference>
<keyword evidence="9" id="KW-0067">ATP-binding</keyword>
<evidence type="ECO:0000256" key="11">
    <source>
        <dbReference type="ARBA" id="ARBA00023012"/>
    </source>
</evidence>
<reference evidence="15 16" key="1">
    <citation type="submission" date="2023-03" db="EMBL/GenBank/DDBJ databases">
        <title>Novosphingobium cyanobacteriorum sp. nov., isolated from a eutrophic reservoir during the Microcystis bloom period.</title>
        <authorList>
            <person name="Kang M."/>
            <person name="Le V."/>
            <person name="Ko S.-R."/>
            <person name="Lee S.-A."/>
            <person name="Ahn C.-Y."/>
        </authorList>
    </citation>
    <scope>NUCLEOTIDE SEQUENCE [LARGE SCALE GENOMIC DNA]</scope>
    <source>
        <strain evidence="15 16">HBC54</strain>
    </source>
</reference>
<dbReference type="Pfam" id="PF13493">
    <property type="entry name" value="DUF4118"/>
    <property type="match status" value="1"/>
</dbReference>
<protein>
    <recommendedName>
        <fullName evidence="3">histidine kinase</fullName>
        <ecNumber evidence="3">2.7.13.3</ecNumber>
    </recommendedName>
</protein>
<evidence type="ECO:0000256" key="12">
    <source>
        <dbReference type="ARBA" id="ARBA00023136"/>
    </source>
</evidence>
<gene>
    <name evidence="15" type="ORF">POM99_03535</name>
</gene>
<dbReference type="PANTHER" id="PTHR41523">
    <property type="entry name" value="TWO-COMPONENT SYSTEM SENSOR PROTEIN"/>
    <property type="match status" value="1"/>
</dbReference>
<keyword evidence="6 13" id="KW-0812">Transmembrane</keyword>
<keyword evidence="8" id="KW-0418">Kinase</keyword>
<accession>A0ABT6CEB5</accession>
<evidence type="ECO:0000256" key="5">
    <source>
        <dbReference type="ARBA" id="ARBA00022679"/>
    </source>
</evidence>
<keyword evidence="10 13" id="KW-1133">Transmembrane helix</keyword>
<comment type="subcellular location">
    <subcellularLocation>
        <location evidence="2">Membrane</location>
        <topology evidence="2">Multi-pass membrane protein</topology>
    </subcellularLocation>
</comment>
<feature type="domain" description="Histidine kinase" evidence="14">
    <location>
        <begin position="141"/>
        <end position="333"/>
    </location>
</feature>
<keyword evidence="5" id="KW-0808">Transferase</keyword>
<keyword evidence="12 13" id="KW-0472">Membrane</keyword>
<keyword evidence="7" id="KW-0547">Nucleotide-binding</keyword>
<evidence type="ECO:0000256" key="4">
    <source>
        <dbReference type="ARBA" id="ARBA00022553"/>
    </source>
</evidence>
<dbReference type="PANTHER" id="PTHR41523:SF8">
    <property type="entry name" value="ETHYLENE RESPONSE SENSOR PROTEIN"/>
    <property type="match status" value="1"/>
</dbReference>
<proteinExistence type="predicted"/>
<evidence type="ECO:0000256" key="7">
    <source>
        <dbReference type="ARBA" id="ARBA00022741"/>
    </source>
</evidence>
<dbReference type="PROSITE" id="PS50109">
    <property type="entry name" value="HIS_KIN"/>
    <property type="match status" value="1"/>
</dbReference>
<dbReference type="Pfam" id="PF07568">
    <property type="entry name" value="HisKA_2"/>
    <property type="match status" value="1"/>
</dbReference>
<comment type="catalytic activity">
    <reaction evidence="1">
        <text>ATP + protein L-histidine = ADP + protein N-phospho-L-histidine.</text>
        <dbReference type="EC" id="2.7.13.3"/>
    </reaction>
</comment>
<evidence type="ECO:0000256" key="9">
    <source>
        <dbReference type="ARBA" id="ARBA00022840"/>
    </source>
</evidence>